<gene>
    <name evidence="2" type="ORF">Ciccas_003454</name>
</gene>
<dbReference type="InterPro" id="IPR036372">
    <property type="entry name" value="BEACH_dom_sf"/>
</dbReference>
<accession>A0ABD2QEC3</accession>
<dbReference type="SMART" id="SM01026">
    <property type="entry name" value="Beach"/>
    <property type="match status" value="1"/>
</dbReference>
<feature type="domain" description="BEACH" evidence="1">
    <location>
        <begin position="1"/>
        <end position="268"/>
    </location>
</feature>
<dbReference type="Pfam" id="PF02138">
    <property type="entry name" value="Beach"/>
    <property type="match status" value="1"/>
</dbReference>
<dbReference type="EMBL" id="JBJKFK010000313">
    <property type="protein sequence ID" value="KAL3317896.1"/>
    <property type="molecule type" value="Genomic_DNA"/>
</dbReference>
<proteinExistence type="predicted"/>
<dbReference type="CDD" id="cd06071">
    <property type="entry name" value="Beach"/>
    <property type="match status" value="1"/>
</dbReference>
<dbReference type="PANTHER" id="PTHR13743:SF86">
    <property type="entry name" value="LYSOSOMAL-TRAFFICKING REGULATOR"/>
    <property type="match status" value="1"/>
</dbReference>
<dbReference type="InterPro" id="IPR050865">
    <property type="entry name" value="BEACH_Domain"/>
</dbReference>
<evidence type="ECO:0000313" key="3">
    <source>
        <dbReference type="Proteomes" id="UP001626550"/>
    </source>
</evidence>
<sequence>MLSAPIAVQTESRKCAIRAKFQEAQQMTGYDQGLSTTSSKVNLTRILNIRKKGSREQAVTSTTPTVGQEDLANFAYHYPSHCSNEPIVLHFLTRLAPFTTRMIRFQDFDFDVPDRSFHTVSTCWQLATNHVTCVKELTPELFINSVILQNRQHLALGKRQNGNSIDSVQLPPWAQDNPRLFILVNRAALESNLVSAHLPKWINLIFGYQQTGQTAKEAINLYHPFTYYGAINVDDIDCSVRKGAVQAMIRNYGQVPQQLFQNAAHSNKAASLTDEVQESSSAILPIDSVSNQPWGRWLGSPSETQPEAMALGQLPILHNLRLAFWISKRRRIGDSIYHVFEKCPYKELYQYHENLNLRDTFQDLQVVFCNHANQLKGQEMDRSRQSSLSSNVVGFNPGVGCNFVHKLFSVARMELGGAGNVK</sequence>
<reference evidence="2 3" key="1">
    <citation type="submission" date="2024-11" db="EMBL/GenBank/DDBJ databases">
        <title>Adaptive evolution of stress response genes in parasites aligns with host niche diversity.</title>
        <authorList>
            <person name="Hahn C."/>
            <person name="Resl P."/>
        </authorList>
    </citation>
    <scope>NUCLEOTIDE SEQUENCE [LARGE SCALE GENOMIC DNA]</scope>
    <source>
        <strain evidence="2">EGGRZ-B1_66</strain>
        <tissue evidence="2">Body</tissue>
    </source>
</reference>
<evidence type="ECO:0000259" key="1">
    <source>
        <dbReference type="PROSITE" id="PS50197"/>
    </source>
</evidence>
<dbReference type="AlphaFoldDB" id="A0ABD2QEC3"/>
<dbReference type="Proteomes" id="UP001626550">
    <property type="component" value="Unassembled WGS sequence"/>
</dbReference>
<organism evidence="2 3">
    <name type="scientific">Cichlidogyrus casuarinus</name>
    <dbReference type="NCBI Taxonomy" id="1844966"/>
    <lineage>
        <taxon>Eukaryota</taxon>
        <taxon>Metazoa</taxon>
        <taxon>Spiralia</taxon>
        <taxon>Lophotrochozoa</taxon>
        <taxon>Platyhelminthes</taxon>
        <taxon>Monogenea</taxon>
        <taxon>Monopisthocotylea</taxon>
        <taxon>Dactylogyridea</taxon>
        <taxon>Ancyrocephalidae</taxon>
        <taxon>Cichlidogyrus</taxon>
    </lineage>
</organism>
<keyword evidence="3" id="KW-1185">Reference proteome</keyword>
<evidence type="ECO:0000313" key="2">
    <source>
        <dbReference type="EMBL" id="KAL3317896.1"/>
    </source>
</evidence>
<dbReference type="Gene3D" id="1.10.1540.10">
    <property type="entry name" value="BEACH domain"/>
    <property type="match status" value="1"/>
</dbReference>
<dbReference type="PROSITE" id="PS50197">
    <property type="entry name" value="BEACH"/>
    <property type="match status" value="1"/>
</dbReference>
<protein>
    <recommendedName>
        <fullName evidence="1">BEACH domain-containing protein</fullName>
    </recommendedName>
</protein>
<name>A0ABD2QEC3_9PLAT</name>
<comment type="caution">
    <text evidence="2">The sequence shown here is derived from an EMBL/GenBank/DDBJ whole genome shotgun (WGS) entry which is preliminary data.</text>
</comment>
<dbReference type="PANTHER" id="PTHR13743">
    <property type="entry name" value="BEIGE/BEACH-RELATED"/>
    <property type="match status" value="1"/>
</dbReference>
<dbReference type="SUPFAM" id="SSF81837">
    <property type="entry name" value="BEACH domain"/>
    <property type="match status" value="1"/>
</dbReference>
<dbReference type="InterPro" id="IPR000409">
    <property type="entry name" value="BEACH_dom"/>
</dbReference>